<dbReference type="CDD" id="cd05233">
    <property type="entry name" value="SDR_c"/>
    <property type="match status" value="1"/>
</dbReference>
<comment type="caution">
    <text evidence="5">The sequence shown here is derived from an EMBL/GenBank/DDBJ whole genome shotgun (WGS) entry which is preliminary data.</text>
</comment>
<dbReference type="GO" id="GO:0016491">
    <property type="term" value="F:oxidoreductase activity"/>
    <property type="evidence" value="ECO:0007669"/>
    <property type="project" value="UniProtKB-KW"/>
</dbReference>
<protein>
    <submittedName>
        <fullName evidence="5">Uncharacterized protein</fullName>
    </submittedName>
</protein>
<keyword evidence="4" id="KW-1133">Transmembrane helix</keyword>
<evidence type="ECO:0000313" key="6">
    <source>
        <dbReference type="Proteomes" id="UP000782241"/>
    </source>
</evidence>
<evidence type="ECO:0000313" key="5">
    <source>
        <dbReference type="EMBL" id="KAG5655286.1"/>
    </source>
</evidence>
<dbReference type="InterPro" id="IPR002347">
    <property type="entry name" value="SDR_fam"/>
</dbReference>
<name>A0A9P7KJQ2_9HYPO</name>
<feature type="transmembrane region" description="Helical" evidence="4">
    <location>
        <begin position="37"/>
        <end position="63"/>
    </location>
</feature>
<dbReference type="InterPro" id="IPR057571">
    <property type="entry name" value="SDR_PhqE-like"/>
</dbReference>
<dbReference type="InterPro" id="IPR036291">
    <property type="entry name" value="NAD(P)-bd_dom_sf"/>
</dbReference>
<dbReference type="Proteomes" id="UP000782241">
    <property type="component" value="Unassembled WGS sequence"/>
</dbReference>
<evidence type="ECO:0000256" key="3">
    <source>
        <dbReference type="ARBA" id="ARBA00023002"/>
    </source>
</evidence>
<comment type="similarity">
    <text evidence="1">Belongs to the short-chain dehydrogenases/reductases (SDR) family.</text>
</comment>
<proteinExistence type="inferred from homology"/>
<dbReference type="PANTHER" id="PTHR43477:SF1">
    <property type="entry name" value="DIHYDROANTICAPSIN 7-DEHYDROGENASE"/>
    <property type="match status" value="1"/>
</dbReference>
<dbReference type="Gene3D" id="3.40.50.720">
    <property type="entry name" value="NAD(P)-binding Rossmann-like Domain"/>
    <property type="match status" value="1"/>
</dbReference>
<dbReference type="Pfam" id="PF23441">
    <property type="entry name" value="SDR"/>
    <property type="match status" value="1"/>
</dbReference>
<keyword evidence="2" id="KW-0521">NADP</keyword>
<gene>
    <name evidence="5" type="ORF">KAF25_010438</name>
</gene>
<dbReference type="InterPro" id="IPR051122">
    <property type="entry name" value="SDR_DHRS6-like"/>
</dbReference>
<evidence type="ECO:0000256" key="1">
    <source>
        <dbReference type="ARBA" id="ARBA00006484"/>
    </source>
</evidence>
<sequence length="285" mass="30811">MRPASTRQTNTDNLHTSNTKMSSQFTFSISKLKDRRVLVVGGSSGIGFGVAEALIANGAFVIISSSSYIRMSNAVKKLKDRYPTSRDRVQAFVCDLSSPDTAESEVKRLFEQVAGGGKLDHVVYTAGDAMLIGNLEGFNLSQIHQAGMVRFFGPILVAKHLKTALKEGPASSFTLTTGLAPKRPPKDFTIISAYLAGLDGVVSGLARDLAPIRVNQVSLGAIDTELWDHIRQAGGFEQFRADFEDRTLTKSMGNVEDVAESYLYLMKDKNATGSTVRTDGGLLLI</sequence>
<accession>A0A9P7KJQ2</accession>
<reference evidence="5" key="1">
    <citation type="submission" date="2021-04" db="EMBL/GenBank/DDBJ databases">
        <title>Draft genome of Fusarium avenaceum strain F156N33, isolated from an atmospheric sample in Virginia.</title>
        <authorList>
            <person name="Yang S."/>
            <person name="Vinatzer B.A."/>
            <person name="Coleman J."/>
        </authorList>
    </citation>
    <scope>NUCLEOTIDE SEQUENCE</scope>
    <source>
        <strain evidence="5">F156N33</strain>
    </source>
</reference>
<keyword evidence="4" id="KW-0472">Membrane</keyword>
<keyword evidence="3" id="KW-0560">Oxidoreductase</keyword>
<evidence type="ECO:0000256" key="2">
    <source>
        <dbReference type="ARBA" id="ARBA00022857"/>
    </source>
</evidence>
<dbReference type="EMBL" id="JAGPUO010000031">
    <property type="protein sequence ID" value="KAG5655286.1"/>
    <property type="molecule type" value="Genomic_DNA"/>
</dbReference>
<dbReference type="PRINTS" id="PR00081">
    <property type="entry name" value="GDHRDH"/>
</dbReference>
<organism evidence="5 6">
    <name type="scientific">Fusarium avenaceum</name>
    <dbReference type="NCBI Taxonomy" id="40199"/>
    <lineage>
        <taxon>Eukaryota</taxon>
        <taxon>Fungi</taxon>
        <taxon>Dikarya</taxon>
        <taxon>Ascomycota</taxon>
        <taxon>Pezizomycotina</taxon>
        <taxon>Sordariomycetes</taxon>
        <taxon>Hypocreomycetidae</taxon>
        <taxon>Hypocreales</taxon>
        <taxon>Nectriaceae</taxon>
        <taxon>Fusarium</taxon>
        <taxon>Fusarium tricinctum species complex</taxon>
    </lineage>
</organism>
<dbReference type="PANTHER" id="PTHR43477">
    <property type="entry name" value="DIHYDROANTICAPSIN 7-DEHYDROGENASE"/>
    <property type="match status" value="1"/>
</dbReference>
<dbReference type="SUPFAM" id="SSF51735">
    <property type="entry name" value="NAD(P)-binding Rossmann-fold domains"/>
    <property type="match status" value="1"/>
</dbReference>
<evidence type="ECO:0000256" key="4">
    <source>
        <dbReference type="SAM" id="Phobius"/>
    </source>
</evidence>
<dbReference type="AlphaFoldDB" id="A0A9P7KJQ2"/>
<keyword evidence="6" id="KW-1185">Reference proteome</keyword>
<keyword evidence="4" id="KW-0812">Transmembrane</keyword>